<feature type="compositionally biased region" description="Acidic residues" evidence="2">
    <location>
        <begin position="175"/>
        <end position="184"/>
    </location>
</feature>
<dbReference type="OrthoDB" id="269872at2759"/>
<feature type="compositionally biased region" description="Polar residues" evidence="2">
    <location>
        <begin position="164"/>
        <end position="174"/>
    </location>
</feature>
<proteinExistence type="predicted"/>
<dbReference type="AlphaFoldDB" id="A0A9P6Q7H9"/>
<keyword evidence="1" id="KW-0694">RNA-binding</keyword>
<dbReference type="Gene3D" id="3.10.290.10">
    <property type="entry name" value="RNA-binding S4 domain"/>
    <property type="match status" value="1"/>
</dbReference>
<evidence type="ECO:0000256" key="1">
    <source>
        <dbReference type="PROSITE-ProRule" id="PRU00182"/>
    </source>
</evidence>
<accession>A0A9P6Q7H9</accession>
<dbReference type="GO" id="GO:0001522">
    <property type="term" value="P:pseudouridine synthesis"/>
    <property type="evidence" value="ECO:0007669"/>
    <property type="project" value="InterPro"/>
</dbReference>
<organism evidence="3 4">
    <name type="scientific">Actinomortierella ambigua</name>
    <dbReference type="NCBI Taxonomy" id="1343610"/>
    <lineage>
        <taxon>Eukaryota</taxon>
        <taxon>Fungi</taxon>
        <taxon>Fungi incertae sedis</taxon>
        <taxon>Mucoromycota</taxon>
        <taxon>Mortierellomycotina</taxon>
        <taxon>Mortierellomycetes</taxon>
        <taxon>Mortierellales</taxon>
        <taxon>Mortierellaceae</taxon>
        <taxon>Actinomortierella</taxon>
    </lineage>
</organism>
<feature type="region of interest" description="Disordered" evidence="2">
    <location>
        <begin position="118"/>
        <end position="143"/>
    </location>
</feature>
<sequence length="435" mass="48747">MGIRELTIAIDEKDNGVRIWKFALTHWKPIVQSREQLRRCFKRGEITLNGNVAHETQIVSTGDTLVLRFNKRAAHESIYGREKLDVLLEDDELAIVLKPSGKTMMQFGFMLPYSLKPSPLAGKDQQEAMPDISVPDNTDQEDDEMLDQGLEAAAAEDKDDGDDNGSSRQHTQNEGGEDDCDEITSLDPTSRKHRVPCPIQGIEKASNGLILVAKTHAMRQKLTQLQNCGGIQRLFRIVCHGAFEKTLDGTSQMADECPGHYQPNETIPIIRELQDTSGIQYLRVVSLTPSNTSGYITTLDAGVQSPTMGIHLRRYFMSTQHPVIGNSSNTRPLKANRDKGLCVALIKVGFHHPSTGALVEAEIKEPKKFEALREREQKAFNNRKQQDMEELQKGGLELAEEYSRKDEKPIAYLVGEKDFFNIRFKGWASTSALKL</sequence>
<dbReference type="InterPro" id="IPR036986">
    <property type="entry name" value="S4_RNA-bd_sf"/>
</dbReference>
<dbReference type="GO" id="GO:0003723">
    <property type="term" value="F:RNA binding"/>
    <property type="evidence" value="ECO:0007669"/>
    <property type="project" value="UniProtKB-KW"/>
</dbReference>
<evidence type="ECO:0000313" key="3">
    <source>
        <dbReference type="EMBL" id="KAG0260270.1"/>
    </source>
</evidence>
<evidence type="ECO:0000256" key="2">
    <source>
        <dbReference type="SAM" id="MobiDB-lite"/>
    </source>
</evidence>
<dbReference type="SUPFAM" id="SSF55120">
    <property type="entry name" value="Pseudouridine synthase"/>
    <property type="match status" value="1"/>
</dbReference>
<gene>
    <name evidence="3" type="ORF">DFQ27_003627</name>
</gene>
<comment type="caution">
    <text evidence="3">The sequence shown here is derived from an EMBL/GenBank/DDBJ whole genome shotgun (WGS) entry which is preliminary data.</text>
</comment>
<keyword evidence="4" id="KW-1185">Reference proteome</keyword>
<dbReference type="PROSITE" id="PS50889">
    <property type="entry name" value="S4"/>
    <property type="match status" value="1"/>
</dbReference>
<dbReference type="InterPro" id="IPR020103">
    <property type="entry name" value="PsdUridine_synth_cat_dom_sf"/>
</dbReference>
<evidence type="ECO:0000313" key="4">
    <source>
        <dbReference type="Proteomes" id="UP000807716"/>
    </source>
</evidence>
<feature type="region of interest" description="Disordered" evidence="2">
    <location>
        <begin position="155"/>
        <end position="195"/>
    </location>
</feature>
<dbReference type="GO" id="GO:0009982">
    <property type="term" value="F:pseudouridine synthase activity"/>
    <property type="evidence" value="ECO:0007669"/>
    <property type="project" value="InterPro"/>
</dbReference>
<dbReference type="EMBL" id="JAAAJB010000254">
    <property type="protein sequence ID" value="KAG0260270.1"/>
    <property type="molecule type" value="Genomic_DNA"/>
</dbReference>
<dbReference type="Proteomes" id="UP000807716">
    <property type="component" value="Unassembled WGS sequence"/>
</dbReference>
<name>A0A9P6Q7H9_9FUNG</name>
<reference evidence="3" key="1">
    <citation type="journal article" date="2020" name="Fungal Divers.">
        <title>Resolving the Mortierellaceae phylogeny through synthesis of multi-gene phylogenetics and phylogenomics.</title>
        <authorList>
            <person name="Vandepol N."/>
            <person name="Liber J."/>
            <person name="Desiro A."/>
            <person name="Na H."/>
            <person name="Kennedy M."/>
            <person name="Barry K."/>
            <person name="Grigoriev I.V."/>
            <person name="Miller A.N."/>
            <person name="O'Donnell K."/>
            <person name="Stajich J.E."/>
            <person name="Bonito G."/>
        </authorList>
    </citation>
    <scope>NUCLEOTIDE SEQUENCE</scope>
    <source>
        <strain evidence="3">BC1065</strain>
    </source>
</reference>
<protein>
    <recommendedName>
        <fullName evidence="5">Pseudouridine synthase RsuA/RluA-like domain-containing protein</fullName>
    </recommendedName>
</protein>
<dbReference type="Gene3D" id="3.30.2350.10">
    <property type="entry name" value="Pseudouridine synthase"/>
    <property type="match status" value="1"/>
</dbReference>
<evidence type="ECO:0008006" key="5">
    <source>
        <dbReference type="Google" id="ProtNLM"/>
    </source>
</evidence>